<comment type="caution">
    <text evidence="2">The sequence shown here is derived from an EMBL/GenBank/DDBJ whole genome shotgun (WGS) entry which is preliminary data.</text>
</comment>
<dbReference type="EMBL" id="MVHE01000039">
    <property type="protein sequence ID" value="ORA17301.1"/>
    <property type="molecule type" value="Genomic_DNA"/>
</dbReference>
<sequence length="86" mass="9340">MNSVEQSVLSVVARLAPDRMAPVSVESHLVDDLGYDSPRKMELVATLESHLQTRLHDPSSPLETVGEVIEWVSANLTANLTVSDNA</sequence>
<dbReference type="InterPro" id="IPR009081">
    <property type="entry name" value="PP-bd_ACP"/>
</dbReference>
<dbReference type="AlphaFoldDB" id="A0A1W9ZKA6"/>
<feature type="domain" description="Carrier" evidence="1">
    <location>
        <begin position="1"/>
        <end position="76"/>
    </location>
</feature>
<dbReference type="RefSeq" id="WP_083114802.1">
    <property type="nucleotide sequence ID" value="NZ_JACKTS010000054.1"/>
</dbReference>
<name>A0A1W9ZKA6_MYCAN</name>
<reference evidence="2 3" key="1">
    <citation type="submission" date="2017-02" db="EMBL/GenBank/DDBJ databases">
        <title>The new phylogeny of genus Mycobacterium.</title>
        <authorList>
            <person name="Tortoli E."/>
            <person name="Trovato A."/>
            <person name="Cirillo D.M."/>
        </authorList>
    </citation>
    <scope>NUCLEOTIDE SEQUENCE [LARGE SCALE GENOMIC DNA]</scope>
    <source>
        <strain evidence="2 3">DSM 45057</strain>
    </source>
</reference>
<organism evidence="2 3">
    <name type="scientific">Mycobacterium angelicum</name>
    <dbReference type="NCBI Taxonomy" id="470074"/>
    <lineage>
        <taxon>Bacteria</taxon>
        <taxon>Bacillati</taxon>
        <taxon>Actinomycetota</taxon>
        <taxon>Actinomycetes</taxon>
        <taxon>Mycobacteriales</taxon>
        <taxon>Mycobacteriaceae</taxon>
        <taxon>Mycobacterium</taxon>
    </lineage>
</organism>
<dbReference type="OrthoDB" id="3395446at2"/>
<proteinExistence type="predicted"/>
<gene>
    <name evidence="2" type="ORF">BST12_19710</name>
</gene>
<protein>
    <submittedName>
        <fullName evidence="2">Acyl carrier protein</fullName>
    </submittedName>
</protein>
<dbReference type="InterPro" id="IPR036736">
    <property type="entry name" value="ACP-like_sf"/>
</dbReference>
<dbReference type="PROSITE" id="PS50075">
    <property type="entry name" value="CARRIER"/>
    <property type="match status" value="1"/>
</dbReference>
<evidence type="ECO:0000313" key="2">
    <source>
        <dbReference type="EMBL" id="ORA17301.1"/>
    </source>
</evidence>
<dbReference type="SUPFAM" id="SSF47336">
    <property type="entry name" value="ACP-like"/>
    <property type="match status" value="1"/>
</dbReference>
<keyword evidence="3" id="KW-1185">Reference proteome</keyword>
<dbReference type="Proteomes" id="UP000192284">
    <property type="component" value="Unassembled WGS sequence"/>
</dbReference>
<dbReference type="Gene3D" id="1.10.1200.10">
    <property type="entry name" value="ACP-like"/>
    <property type="match status" value="1"/>
</dbReference>
<accession>A0A1W9ZKA6</accession>
<evidence type="ECO:0000313" key="3">
    <source>
        <dbReference type="Proteomes" id="UP000192284"/>
    </source>
</evidence>
<evidence type="ECO:0000259" key="1">
    <source>
        <dbReference type="PROSITE" id="PS50075"/>
    </source>
</evidence>